<feature type="compositionally biased region" description="Basic and acidic residues" evidence="1">
    <location>
        <begin position="45"/>
        <end position="73"/>
    </location>
</feature>
<organism evidence="2 3">
    <name type="scientific">Plasmodium knowlesi</name>
    <dbReference type="NCBI Taxonomy" id="5850"/>
    <lineage>
        <taxon>Eukaryota</taxon>
        <taxon>Sar</taxon>
        <taxon>Alveolata</taxon>
        <taxon>Apicomplexa</taxon>
        <taxon>Aconoidasida</taxon>
        <taxon>Haemosporida</taxon>
        <taxon>Plasmodiidae</taxon>
        <taxon>Plasmodium</taxon>
        <taxon>Plasmodium (Plasmodium)</taxon>
    </lineage>
</organism>
<protein>
    <submittedName>
        <fullName evidence="2">Uncharacterized protein</fullName>
    </submittedName>
</protein>
<feature type="compositionally biased region" description="Polar residues" evidence="1">
    <location>
        <begin position="9"/>
        <end position="23"/>
    </location>
</feature>
<dbReference type="Proteomes" id="UP000195012">
    <property type="component" value="Unassembled WGS sequence"/>
</dbReference>
<dbReference type="VEuPathDB" id="PlasmoDB:PKNH_1234000"/>
<evidence type="ECO:0000313" key="3">
    <source>
        <dbReference type="Proteomes" id="UP000195012"/>
    </source>
</evidence>
<comment type="caution">
    <text evidence="2">The sequence shown here is derived from an EMBL/GenBank/DDBJ whole genome shotgun (WGS) entry which is preliminary data.</text>
</comment>
<feature type="region of interest" description="Disordered" evidence="1">
    <location>
        <begin position="88"/>
        <end position="126"/>
    </location>
</feature>
<dbReference type="VEuPathDB" id="PlasmoDB:PKNOH_S110104900"/>
<proteinExistence type="predicted"/>
<accession>A0A1Y3DPW0</accession>
<name>A0A1Y3DPW0_PLAKN</name>
<gene>
    <name evidence="2" type="ORF">PKNOH_S110104900</name>
</gene>
<dbReference type="VEuPathDB" id="PlasmoDB:PKA1H_120038800"/>
<dbReference type="AlphaFoldDB" id="A0A1Y3DPW0"/>
<dbReference type="EMBL" id="NETL01000025">
    <property type="protein sequence ID" value="OTN65425.1"/>
    <property type="molecule type" value="Genomic_DNA"/>
</dbReference>
<feature type="compositionally biased region" description="Basic and acidic residues" evidence="1">
    <location>
        <begin position="106"/>
        <end position="121"/>
    </location>
</feature>
<evidence type="ECO:0000313" key="2">
    <source>
        <dbReference type="EMBL" id="OTN65425.1"/>
    </source>
</evidence>
<reference evidence="2 3" key="1">
    <citation type="submission" date="2017-05" db="EMBL/GenBank/DDBJ databases">
        <title>PacBio assembly of a Plasmodium knowlesi genome sequence with Hi-C correction and manual annotation of the SICAvar gene family.</title>
        <authorList>
            <person name="Lapp S.A."/>
            <person name="Geraldo J.A."/>
            <person name="Chien J.-T."/>
            <person name="Ay F."/>
            <person name="Pakala S.B."/>
            <person name="Batugedara G."/>
            <person name="Humphrey J.C."/>
            <person name="Debarry J.D."/>
            <person name="Le Roch K.G."/>
            <person name="Galinski M.R."/>
            <person name="Kissinger J.C."/>
        </authorList>
    </citation>
    <scope>NUCLEOTIDE SEQUENCE [LARGE SCALE GENOMIC DNA]</scope>
    <source>
        <strain evidence="3">Malayan Strain Pk1 (A+)</strain>
    </source>
</reference>
<dbReference type="eggNOG" id="ENOG502QY2T">
    <property type="taxonomic scope" value="Eukaryota"/>
</dbReference>
<dbReference type="OrthoDB" id="371552at2759"/>
<dbReference type="OMA" id="YERNIAM"/>
<feature type="region of interest" description="Disordered" evidence="1">
    <location>
        <begin position="1"/>
        <end position="73"/>
    </location>
</feature>
<evidence type="ECO:0000256" key="1">
    <source>
        <dbReference type="SAM" id="MobiDB-lite"/>
    </source>
</evidence>
<sequence>MEYKEAKNTDSSGNICNRTNDSNCEGKGKRSKAGGSFSKGNKRSGFHEVTSENLRGDNSDSSKESAHDELRDGISNDLVDHLIEGMPIENADDADIGDGNSWGGEKNYDPEKSFHPEDSHPEGVNWSDDLSILCRSFDSGSGEQSDDPPEDNVAEFIIKKKIYERNIAMIEKQIQTNKLNKLTRAREALLGMIVLIKNRKLSLR</sequence>